<dbReference type="Proteomes" id="UP000306509">
    <property type="component" value="Unassembled WGS sequence"/>
</dbReference>
<dbReference type="PANTHER" id="PTHR30582:SF33">
    <property type="entry name" value="EXPORTED PROTEIN"/>
    <property type="match status" value="1"/>
</dbReference>
<evidence type="ECO:0000256" key="5">
    <source>
        <dbReference type="ARBA" id="ARBA00023316"/>
    </source>
</evidence>
<feature type="active site" description="Nucleophile" evidence="6">
    <location>
        <position position="450"/>
    </location>
</feature>
<dbReference type="InterPro" id="IPR038054">
    <property type="entry name" value="LD_TPept-like_central_sf"/>
</dbReference>
<sequence length="475" mass="52983">MYFSRDALYQFIVEKSKNKVMAAGILSASVCIVTGIYLGIGAYFSSHFIFCSSINGIECGKMTVEEAENEMAENLLDYRLELIERGGVIEVITGRQLGLTYIQSGQVGQILENQNAFSWGISLGKNKNYSVVLPVEYEEGVLNDLIDGLDCFAPGKIIEPRDAVIVEKDYGFEIQQEILGTTLNRKRFRKAVENAIATGKSSIDLDKSGIYESPSVLHTDRSLQSEVAQLNELTTADITFDFTDQKKEVNRSVIREMLTKDTDGNYFLDENKVGEWVCQLAYETDTFGLSRQFKKHDGKTITLPRGGDYGWCIDRPATTKKLYEAVKNGISGNMEPAYLYTAKDRSKNDIGNTYVEICISQQRMWFYKDGKELVDTPVVTGNPNKGNATPSNHVWAIDGVIHGQILRGEDYAQPVTYWMPFNGNVGIHDAGSFRSAFGYDIYLWNGSHGCINTPDKAAAVIFNNVERGTPVVVYD</sequence>
<dbReference type="InterPro" id="IPR050979">
    <property type="entry name" value="LD-transpeptidase"/>
</dbReference>
<protein>
    <submittedName>
        <fullName evidence="9">Putative peptidoglycan binding domain protein</fullName>
    </submittedName>
</protein>
<keyword evidence="5 6" id="KW-0961">Cell wall biogenesis/degradation</keyword>
<dbReference type="UniPathway" id="UPA00219"/>
<keyword evidence="2" id="KW-0808">Transferase</keyword>
<dbReference type="SUPFAM" id="SSF143985">
    <property type="entry name" value="L,D-transpeptidase pre-catalytic domain-like"/>
    <property type="match status" value="1"/>
</dbReference>
<organism evidence="9 10">
    <name type="scientific">Robinsoniella peoriensis</name>
    <dbReference type="NCBI Taxonomy" id="180332"/>
    <lineage>
        <taxon>Bacteria</taxon>
        <taxon>Bacillati</taxon>
        <taxon>Bacillota</taxon>
        <taxon>Clostridia</taxon>
        <taxon>Lachnospirales</taxon>
        <taxon>Lachnospiraceae</taxon>
        <taxon>Robinsoniella</taxon>
    </lineage>
</organism>
<accession>A0A4U8QCQ6</accession>
<dbReference type="PANTHER" id="PTHR30582">
    <property type="entry name" value="L,D-TRANSPEPTIDASE"/>
    <property type="match status" value="1"/>
</dbReference>
<feature type="transmembrane region" description="Helical" evidence="7">
    <location>
        <begin position="20"/>
        <end position="44"/>
    </location>
</feature>
<dbReference type="AlphaFoldDB" id="A0A4U8QCQ6"/>
<dbReference type="GO" id="GO:0071555">
    <property type="term" value="P:cell wall organization"/>
    <property type="evidence" value="ECO:0007669"/>
    <property type="project" value="UniProtKB-UniRule"/>
</dbReference>
<keyword evidence="10" id="KW-1185">Reference proteome</keyword>
<keyword evidence="3 6" id="KW-0133">Cell shape</keyword>
<dbReference type="GO" id="GO:0005576">
    <property type="term" value="C:extracellular region"/>
    <property type="evidence" value="ECO:0007669"/>
    <property type="project" value="TreeGrafter"/>
</dbReference>
<dbReference type="GO" id="GO:0071972">
    <property type="term" value="F:peptidoglycan L,D-transpeptidase activity"/>
    <property type="evidence" value="ECO:0007669"/>
    <property type="project" value="TreeGrafter"/>
</dbReference>
<comment type="pathway">
    <text evidence="1 6">Cell wall biogenesis; peptidoglycan biosynthesis.</text>
</comment>
<evidence type="ECO:0000259" key="8">
    <source>
        <dbReference type="PROSITE" id="PS52029"/>
    </source>
</evidence>
<dbReference type="GO" id="GO:0008360">
    <property type="term" value="P:regulation of cell shape"/>
    <property type="evidence" value="ECO:0007669"/>
    <property type="project" value="UniProtKB-UniRule"/>
</dbReference>
<evidence type="ECO:0000313" key="10">
    <source>
        <dbReference type="Proteomes" id="UP000306509"/>
    </source>
</evidence>
<dbReference type="PROSITE" id="PS52029">
    <property type="entry name" value="LD_TPASE"/>
    <property type="match status" value="1"/>
</dbReference>
<evidence type="ECO:0000256" key="7">
    <source>
        <dbReference type="SAM" id="Phobius"/>
    </source>
</evidence>
<evidence type="ECO:0000313" key="9">
    <source>
        <dbReference type="EMBL" id="TLD02905.1"/>
    </source>
</evidence>
<name>A0A4U8QCQ6_9FIRM</name>
<dbReference type="Pfam" id="PF03734">
    <property type="entry name" value="YkuD"/>
    <property type="match status" value="1"/>
</dbReference>
<feature type="domain" description="L,D-TPase catalytic" evidence="8">
    <location>
        <begin position="353"/>
        <end position="474"/>
    </location>
</feature>
<keyword evidence="7" id="KW-0472">Membrane</keyword>
<dbReference type="RefSeq" id="WP_138001562.1">
    <property type="nucleotide sequence ID" value="NZ_QGQD01000005.1"/>
</dbReference>
<keyword evidence="4 6" id="KW-0573">Peptidoglycan synthesis</keyword>
<evidence type="ECO:0000256" key="6">
    <source>
        <dbReference type="PROSITE-ProRule" id="PRU01373"/>
    </source>
</evidence>
<dbReference type="EMBL" id="QGQD01000005">
    <property type="protein sequence ID" value="TLD02905.1"/>
    <property type="molecule type" value="Genomic_DNA"/>
</dbReference>
<keyword evidence="7" id="KW-1133">Transmembrane helix</keyword>
<evidence type="ECO:0000256" key="2">
    <source>
        <dbReference type="ARBA" id="ARBA00022679"/>
    </source>
</evidence>
<dbReference type="SUPFAM" id="SSF141523">
    <property type="entry name" value="L,D-transpeptidase catalytic domain-like"/>
    <property type="match status" value="1"/>
</dbReference>
<dbReference type="Gene3D" id="3.10.20.800">
    <property type="match status" value="1"/>
</dbReference>
<dbReference type="InterPro" id="IPR005490">
    <property type="entry name" value="LD_TPept_cat_dom"/>
</dbReference>
<evidence type="ECO:0000256" key="4">
    <source>
        <dbReference type="ARBA" id="ARBA00022984"/>
    </source>
</evidence>
<evidence type="ECO:0000256" key="3">
    <source>
        <dbReference type="ARBA" id="ARBA00022960"/>
    </source>
</evidence>
<dbReference type="InterPro" id="IPR038063">
    <property type="entry name" value="Transpep_catalytic_dom"/>
</dbReference>
<dbReference type="GO" id="GO:0016740">
    <property type="term" value="F:transferase activity"/>
    <property type="evidence" value="ECO:0007669"/>
    <property type="project" value="UniProtKB-KW"/>
</dbReference>
<dbReference type="GO" id="GO:0018104">
    <property type="term" value="P:peptidoglycan-protein cross-linking"/>
    <property type="evidence" value="ECO:0007669"/>
    <property type="project" value="TreeGrafter"/>
</dbReference>
<keyword evidence="7" id="KW-0812">Transmembrane</keyword>
<proteinExistence type="predicted"/>
<feature type="active site" description="Proton donor/acceptor" evidence="6">
    <location>
        <position position="428"/>
    </location>
</feature>
<dbReference type="CDD" id="cd16913">
    <property type="entry name" value="YkuD_like"/>
    <property type="match status" value="1"/>
</dbReference>
<evidence type="ECO:0000256" key="1">
    <source>
        <dbReference type="ARBA" id="ARBA00004752"/>
    </source>
</evidence>
<comment type="caution">
    <text evidence="9">The sequence shown here is derived from an EMBL/GenBank/DDBJ whole genome shotgun (WGS) entry which is preliminary data.</text>
</comment>
<gene>
    <name evidence="9" type="ORF">DSM106044_00192</name>
</gene>
<reference evidence="9 10" key="1">
    <citation type="journal article" date="2019" name="Anaerobe">
        <title>Detection of Robinsoniella peoriensis in multiple bone samples of a trauma patient.</title>
        <authorList>
            <person name="Schrottner P."/>
            <person name="Hartwich K."/>
            <person name="Bunk B."/>
            <person name="Schober I."/>
            <person name="Helbig S."/>
            <person name="Rudolph W.W."/>
            <person name="Gunzer F."/>
        </authorList>
    </citation>
    <scope>NUCLEOTIDE SEQUENCE [LARGE SCALE GENOMIC DNA]</scope>
    <source>
        <strain evidence="9 10">DSM 106044</strain>
    </source>
</reference>
<dbReference type="Gene3D" id="2.40.440.10">
    <property type="entry name" value="L,D-transpeptidase catalytic domain-like"/>
    <property type="match status" value="1"/>
</dbReference>